<dbReference type="InterPro" id="IPR036397">
    <property type="entry name" value="RNaseH_sf"/>
</dbReference>
<accession>A0AAW0Y669</accession>
<evidence type="ECO:0000313" key="2">
    <source>
        <dbReference type="Proteomes" id="UP001445076"/>
    </source>
</evidence>
<sequence>FHIVEVTINHIEVLQHQLLPQIRDWYGDRCWIFQQHSAQCHMVISVKTWCAQNGIELFPWGGNFPDMNPIESIVCFEGQKYMKFPLCTIKVQLRECLIKVWYHSARIKKLCKTLIVVMPTHVS</sequence>
<evidence type="ECO:0000313" key="1">
    <source>
        <dbReference type="EMBL" id="KAK8747528.1"/>
    </source>
</evidence>
<reference evidence="1 2" key="1">
    <citation type="journal article" date="2024" name="BMC Genomics">
        <title>Genome assembly of redclaw crayfish (Cherax quadricarinatus) provides insights into its immune adaptation and hypoxia tolerance.</title>
        <authorList>
            <person name="Liu Z."/>
            <person name="Zheng J."/>
            <person name="Li H."/>
            <person name="Fang K."/>
            <person name="Wang S."/>
            <person name="He J."/>
            <person name="Zhou D."/>
            <person name="Weng S."/>
            <person name="Chi M."/>
            <person name="Gu Z."/>
            <person name="He J."/>
            <person name="Li F."/>
            <person name="Wang M."/>
        </authorList>
    </citation>
    <scope>NUCLEOTIDE SEQUENCE [LARGE SCALE GENOMIC DNA]</scope>
    <source>
        <strain evidence="1">ZL_2023a</strain>
    </source>
</reference>
<dbReference type="Proteomes" id="UP001445076">
    <property type="component" value="Unassembled WGS sequence"/>
</dbReference>
<proteinExistence type="predicted"/>
<protein>
    <submittedName>
        <fullName evidence="1">Uncharacterized protein</fullName>
    </submittedName>
</protein>
<keyword evidence="2" id="KW-1185">Reference proteome</keyword>
<dbReference type="AlphaFoldDB" id="A0AAW0Y669"/>
<dbReference type="GO" id="GO:0003676">
    <property type="term" value="F:nucleic acid binding"/>
    <property type="evidence" value="ECO:0007669"/>
    <property type="project" value="InterPro"/>
</dbReference>
<dbReference type="Gene3D" id="3.30.420.10">
    <property type="entry name" value="Ribonuclease H-like superfamily/Ribonuclease H"/>
    <property type="match status" value="1"/>
</dbReference>
<feature type="non-terminal residue" evidence="1">
    <location>
        <position position="1"/>
    </location>
</feature>
<comment type="caution">
    <text evidence="1">The sequence shown here is derived from an EMBL/GenBank/DDBJ whole genome shotgun (WGS) entry which is preliminary data.</text>
</comment>
<organism evidence="1 2">
    <name type="scientific">Cherax quadricarinatus</name>
    <name type="common">Australian red claw crayfish</name>
    <dbReference type="NCBI Taxonomy" id="27406"/>
    <lineage>
        <taxon>Eukaryota</taxon>
        <taxon>Metazoa</taxon>
        <taxon>Ecdysozoa</taxon>
        <taxon>Arthropoda</taxon>
        <taxon>Crustacea</taxon>
        <taxon>Multicrustacea</taxon>
        <taxon>Malacostraca</taxon>
        <taxon>Eumalacostraca</taxon>
        <taxon>Eucarida</taxon>
        <taxon>Decapoda</taxon>
        <taxon>Pleocyemata</taxon>
        <taxon>Astacidea</taxon>
        <taxon>Parastacoidea</taxon>
        <taxon>Parastacidae</taxon>
        <taxon>Cherax</taxon>
    </lineage>
</organism>
<gene>
    <name evidence="1" type="ORF">OTU49_016436</name>
</gene>
<name>A0AAW0Y669_CHEQU</name>
<dbReference type="EMBL" id="JARKIK010000014">
    <property type="protein sequence ID" value="KAK8747528.1"/>
    <property type="molecule type" value="Genomic_DNA"/>
</dbReference>